<evidence type="ECO:0000256" key="1">
    <source>
        <dbReference type="ARBA" id="ARBA00004651"/>
    </source>
</evidence>
<feature type="transmembrane region" description="Helical" evidence="10">
    <location>
        <begin position="383"/>
        <end position="406"/>
    </location>
</feature>
<feature type="transmembrane region" description="Helical" evidence="10">
    <location>
        <begin position="763"/>
        <end position="788"/>
    </location>
</feature>
<feature type="chain" id="PRO_5026989826" evidence="11">
    <location>
        <begin position="20"/>
        <end position="827"/>
    </location>
</feature>
<proteinExistence type="evidence at transcript level"/>
<sequence>MKVFILYLLGWLSVELVHGAITYNADRNISDVAIALSEIINGLKPRQLAILAAPQFHFTTRHAPLPTSAEIPDDTQLEGMQMDIDDFIYQLHKLNFKSVIYDKTDAFFKFVEDSLQGSIESVNLIFSAPYELSARIQERKLSHRLSLFIFYWGAKHPPKAQEVRFEEPMRAVVITRPRKKAFRIYYNQAVPDGVSNLRLVNWYDGDNLGLQKVPLLPNAATVYSNFNGRVFRVPVFHSPPWFWVNYENDSTNSTLLDDYIDATNDYTELTEVNVTGGRDHCLLNLLAHHMNFQFIYIEAPGRTQGSLRNDDNGEENETFTGGIGLLQNGFADFLLGDVSLSWERRKAVEFSFFTLADSGAFATHAPRRLNEAFAIIRPFKRDVWPYLILTVIFSGPIFYAIIAIPYKWHLPCQRRGLTRRQTQRQQQQRDVERADELFFHMTYIKEITGDNEMTRRLLRQQQQQQQQHQSEGCEQLTVGGRVQGLTEIPNNLFDKCIWFTVQLFLKQSCKELYHGYRAKFLMIVYWIAATYVLADVYSAQLTSQFARPPHEAPINTLQRLQTAMLRDGYQLFVEKESSSLEMLENGTEVFRQLYALMKLQNPDMEGYLIDSVEAGILLIADGLENKAVLGGRETLYFNIQQFGSKTFQLSHKLYTRYSAVAVQIGCPFLDSLNDVIIHLFEGGILDKMTNAEYATQSRMLGKEYNALHPTNPTETNGNNEPPPNDDNRNTNGVGDANGKGEENAEATAKPLDSQIIQPLNLRMLQGAFIVLICGYAAATGILVLELCCHRLNWHFFERTQARLLRRYRWCSRKFRRIINLVFVRIIR</sequence>
<dbReference type="SUPFAM" id="SSF53850">
    <property type="entry name" value="Periplasmic binding protein-like II"/>
    <property type="match status" value="1"/>
</dbReference>
<keyword evidence="6 10" id="KW-0472">Membrane</keyword>
<dbReference type="EMBL" id="MT474454">
    <property type="protein sequence ID" value="QKN21166.1"/>
    <property type="molecule type" value="mRNA"/>
</dbReference>
<dbReference type="Gene3D" id="1.10.287.70">
    <property type="match status" value="1"/>
</dbReference>
<feature type="region of interest" description="Disordered" evidence="9">
    <location>
        <begin position="706"/>
        <end position="746"/>
    </location>
</feature>
<evidence type="ECO:0000256" key="6">
    <source>
        <dbReference type="ARBA" id="ARBA00023136"/>
    </source>
</evidence>
<feature type="compositionally biased region" description="Low complexity" evidence="9">
    <location>
        <begin position="709"/>
        <end position="719"/>
    </location>
</feature>
<evidence type="ECO:0000256" key="10">
    <source>
        <dbReference type="SAM" id="Phobius"/>
    </source>
</evidence>
<evidence type="ECO:0000256" key="7">
    <source>
        <dbReference type="ARBA" id="ARBA00023170"/>
    </source>
</evidence>
<dbReference type="InterPro" id="IPR001320">
    <property type="entry name" value="Iontro_rcpt_C"/>
</dbReference>
<evidence type="ECO:0000256" key="3">
    <source>
        <dbReference type="ARBA" id="ARBA00022475"/>
    </source>
</evidence>
<feature type="signal peptide" evidence="11">
    <location>
        <begin position="1"/>
        <end position="19"/>
    </location>
</feature>
<evidence type="ECO:0000256" key="9">
    <source>
        <dbReference type="SAM" id="MobiDB-lite"/>
    </source>
</evidence>
<gene>
    <name evidence="13" type="primary">IR40a</name>
</gene>
<dbReference type="Pfam" id="PF00060">
    <property type="entry name" value="Lig_chan"/>
    <property type="match status" value="1"/>
</dbReference>
<keyword evidence="5 10" id="KW-1133">Transmembrane helix</keyword>
<dbReference type="PANTHER" id="PTHR42643:SF30">
    <property type="entry name" value="IONOTROPIC RECEPTOR 40A-RELATED"/>
    <property type="match status" value="1"/>
</dbReference>
<dbReference type="AlphaFoldDB" id="A0A6M9TYJ6"/>
<dbReference type="GO" id="GO:0050907">
    <property type="term" value="P:detection of chemical stimulus involved in sensory perception"/>
    <property type="evidence" value="ECO:0007669"/>
    <property type="project" value="UniProtKB-ARBA"/>
</dbReference>
<evidence type="ECO:0000313" key="13">
    <source>
        <dbReference type="EMBL" id="QKN21166.1"/>
    </source>
</evidence>
<accession>A0A6M9TYJ6</accession>
<dbReference type="GO" id="GO:0005886">
    <property type="term" value="C:plasma membrane"/>
    <property type="evidence" value="ECO:0007669"/>
    <property type="project" value="UniProtKB-SubCell"/>
</dbReference>
<dbReference type="GO" id="GO:0015276">
    <property type="term" value="F:ligand-gated monoatomic ion channel activity"/>
    <property type="evidence" value="ECO:0007669"/>
    <property type="project" value="InterPro"/>
</dbReference>
<organism evidence="13">
    <name type="scientific">Zeugodacus cucurbitae</name>
    <name type="common">Melon fruit fly</name>
    <name type="synonym">Bactrocera cucurbitae</name>
    <dbReference type="NCBI Taxonomy" id="28588"/>
    <lineage>
        <taxon>Eukaryota</taxon>
        <taxon>Metazoa</taxon>
        <taxon>Ecdysozoa</taxon>
        <taxon>Arthropoda</taxon>
        <taxon>Hexapoda</taxon>
        <taxon>Insecta</taxon>
        <taxon>Pterygota</taxon>
        <taxon>Neoptera</taxon>
        <taxon>Endopterygota</taxon>
        <taxon>Diptera</taxon>
        <taxon>Brachycera</taxon>
        <taxon>Muscomorpha</taxon>
        <taxon>Tephritoidea</taxon>
        <taxon>Tephritidae</taxon>
        <taxon>Zeugodacus</taxon>
        <taxon>Zeugodacus</taxon>
    </lineage>
</organism>
<comment type="subcellular location">
    <subcellularLocation>
        <location evidence="1">Cell membrane</location>
        <topology evidence="1">Multi-pass membrane protein</topology>
    </subcellularLocation>
</comment>
<evidence type="ECO:0000256" key="11">
    <source>
        <dbReference type="SAM" id="SignalP"/>
    </source>
</evidence>
<keyword evidence="11" id="KW-0732">Signal</keyword>
<evidence type="ECO:0000256" key="8">
    <source>
        <dbReference type="ARBA" id="ARBA00023180"/>
    </source>
</evidence>
<dbReference type="InterPro" id="IPR052192">
    <property type="entry name" value="Insect_Ionotropic_Sensory_Rcpt"/>
</dbReference>
<feature type="domain" description="Ionotropic glutamate receptor C-terminal" evidence="12">
    <location>
        <begin position="493"/>
        <end position="774"/>
    </location>
</feature>
<dbReference type="Gene3D" id="3.40.190.10">
    <property type="entry name" value="Periplasmic binding protein-like II"/>
    <property type="match status" value="1"/>
</dbReference>
<evidence type="ECO:0000256" key="5">
    <source>
        <dbReference type="ARBA" id="ARBA00022989"/>
    </source>
</evidence>
<evidence type="ECO:0000259" key="12">
    <source>
        <dbReference type="Pfam" id="PF00060"/>
    </source>
</evidence>
<comment type="similarity">
    <text evidence="2">Belongs to the glutamate-gated ion channel (TC 1.A.10.1) family.</text>
</comment>
<keyword evidence="3" id="KW-1003">Cell membrane</keyword>
<protein>
    <submittedName>
        <fullName evidence="13">Ionotropic receptor</fullName>
    </submittedName>
</protein>
<name>A0A6M9TYJ6_ZEUCU</name>
<evidence type="ECO:0000256" key="4">
    <source>
        <dbReference type="ARBA" id="ARBA00022692"/>
    </source>
</evidence>
<evidence type="ECO:0000256" key="2">
    <source>
        <dbReference type="ARBA" id="ARBA00008685"/>
    </source>
</evidence>
<keyword evidence="8" id="KW-0325">Glycoprotein</keyword>
<reference evidence="13" key="1">
    <citation type="journal article" date="2020" name="Mol. Phylogenet. Evol.">
        <title>Analyses of chemosensory genes provide insight into the evolution of behavioral differences to phytochemicals in Bactrocera species.</title>
        <authorList>
            <person name="Wu Z."/>
            <person name="Cui Y."/>
            <person name="Ma J."/>
            <person name="Qu M."/>
            <person name="Lin J."/>
        </authorList>
    </citation>
    <scope>NUCLEOTIDE SEQUENCE</scope>
</reference>
<feature type="transmembrane region" description="Helical" evidence="10">
    <location>
        <begin position="520"/>
        <end position="539"/>
    </location>
</feature>
<keyword evidence="7 13" id="KW-0675">Receptor</keyword>
<dbReference type="PANTHER" id="PTHR42643">
    <property type="entry name" value="IONOTROPIC RECEPTOR 20A-RELATED"/>
    <property type="match status" value="1"/>
</dbReference>
<keyword evidence="4 10" id="KW-0812">Transmembrane</keyword>